<dbReference type="Pfam" id="PF00085">
    <property type="entry name" value="Thioredoxin"/>
    <property type="match status" value="1"/>
</dbReference>
<gene>
    <name evidence="5" type="primary">LOC108851747</name>
</gene>
<dbReference type="CDD" id="cd02947">
    <property type="entry name" value="TRX_family"/>
    <property type="match status" value="1"/>
</dbReference>
<keyword evidence="2" id="KW-1133">Transmembrane helix</keyword>
<name>A0A6J0N865_RAPSA</name>
<reference evidence="4" key="1">
    <citation type="journal article" date="2019" name="Database">
        <title>The radish genome database (RadishGD): an integrated information resource for radish genomics.</title>
        <authorList>
            <person name="Yu H.J."/>
            <person name="Baek S."/>
            <person name="Lee Y.J."/>
            <person name="Cho A."/>
            <person name="Mun J.H."/>
        </authorList>
    </citation>
    <scope>NUCLEOTIDE SEQUENCE [LARGE SCALE GENOMIC DNA]</scope>
    <source>
        <strain evidence="4">cv. WK10039</strain>
    </source>
</reference>
<evidence type="ECO:0000256" key="1">
    <source>
        <dbReference type="ARBA" id="ARBA00023157"/>
    </source>
</evidence>
<dbReference type="KEGG" id="rsz:108851747"/>
<evidence type="ECO:0000259" key="3">
    <source>
        <dbReference type="PROSITE" id="PS51352"/>
    </source>
</evidence>
<organism evidence="4 5">
    <name type="scientific">Raphanus sativus</name>
    <name type="common">Radish</name>
    <name type="synonym">Raphanus raphanistrum var. sativus</name>
    <dbReference type="NCBI Taxonomy" id="3726"/>
    <lineage>
        <taxon>Eukaryota</taxon>
        <taxon>Viridiplantae</taxon>
        <taxon>Streptophyta</taxon>
        <taxon>Embryophyta</taxon>
        <taxon>Tracheophyta</taxon>
        <taxon>Spermatophyta</taxon>
        <taxon>Magnoliopsida</taxon>
        <taxon>eudicotyledons</taxon>
        <taxon>Gunneridae</taxon>
        <taxon>Pentapetalae</taxon>
        <taxon>rosids</taxon>
        <taxon>malvids</taxon>
        <taxon>Brassicales</taxon>
        <taxon>Brassicaceae</taxon>
        <taxon>Brassiceae</taxon>
        <taxon>Raphanus</taxon>
    </lineage>
</organism>
<dbReference type="Gene3D" id="3.40.30.10">
    <property type="entry name" value="Glutaredoxin"/>
    <property type="match status" value="1"/>
</dbReference>
<dbReference type="InterPro" id="IPR013766">
    <property type="entry name" value="Thioredoxin_domain"/>
</dbReference>
<dbReference type="AlphaFoldDB" id="A0A6J0N865"/>
<dbReference type="OrthoDB" id="1113108at2759"/>
<reference evidence="5" key="2">
    <citation type="submission" date="2025-08" db="UniProtKB">
        <authorList>
            <consortium name="RefSeq"/>
        </authorList>
    </citation>
    <scope>IDENTIFICATION</scope>
    <source>
        <tissue evidence="5">Leaf</tissue>
    </source>
</reference>
<dbReference type="PANTHER" id="PTHR45663">
    <property type="entry name" value="GEO12009P1"/>
    <property type="match status" value="1"/>
</dbReference>
<dbReference type="PROSITE" id="PS00194">
    <property type="entry name" value="THIOREDOXIN_1"/>
    <property type="match status" value="1"/>
</dbReference>
<dbReference type="InterPro" id="IPR036249">
    <property type="entry name" value="Thioredoxin-like_sf"/>
</dbReference>
<dbReference type="PRINTS" id="PR00421">
    <property type="entry name" value="THIOREDOXIN"/>
</dbReference>
<dbReference type="PANTHER" id="PTHR45663:SF32">
    <property type="entry name" value="THIOREDOXIN FAMILY PROTEIN-RELATED"/>
    <property type="match status" value="1"/>
</dbReference>
<keyword evidence="1" id="KW-1015">Disulfide bond</keyword>
<feature type="transmembrane region" description="Helical" evidence="2">
    <location>
        <begin position="6"/>
        <end position="25"/>
    </location>
</feature>
<keyword evidence="2" id="KW-0812">Transmembrane</keyword>
<protein>
    <submittedName>
        <fullName evidence="5">Uncharacterized protein LOC108851747 isoform X1</fullName>
    </submittedName>
</protein>
<dbReference type="GeneID" id="108851747"/>
<dbReference type="SUPFAM" id="SSF52833">
    <property type="entry name" value="Thioredoxin-like"/>
    <property type="match status" value="1"/>
</dbReference>
<dbReference type="PROSITE" id="PS51352">
    <property type="entry name" value="THIOREDOXIN_2"/>
    <property type="match status" value="1"/>
</dbReference>
<accession>A0A6J0N865</accession>
<evidence type="ECO:0000256" key="2">
    <source>
        <dbReference type="SAM" id="Phobius"/>
    </source>
</evidence>
<feature type="domain" description="Thioredoxin" evidence="3">
    <location>
        <begin position="43"/>
        <end position="158"/>
    </location>
</feature>
<keyword evidence="2" id="KW-0472">Membrane</keyword>
<dbReference type="Proteomes" id="UP000504610">
    <property type="component" value="Chromosome 4"/>
</dbReference>
<evidence type="ECO:0000313" key="4">
    <source>
        <dbReference type="Proteomes" id="UP000504610"/>
    </source>
</evidence>
<dbReference type="InterPro" id="IPR017937">
    <property type="entry name" value="Thioredoxin_CS"/>
</dbReference>
<keyword evidence="4" id="KW-1185">Reference proteome</keyword>
<proteinExistence type="predicted"/>
<dbReference type="GO" id="GO:0005737">
    <property type="term" value="C:cytoplasm"/>
    <property type="evidence" value="ECO:0007669"/>
    <property type="project" value="TreeGrafter"/>
</dbReference>
<dbReference type="GO" id="GO:0015035">
    <property type="term" value="F:protein-disulfide reductase activity"/>
    <property type="evidence" value="ECO:0007669"/>
    <property type="project" value="TreeGrafter"/>
</dbReference>
<sequence>MDQIAVFYRLVVTITCFVCLGFNGGMCSESDALIKTYVSSSLPSNGDLVHSAQLKVHKISESEWDSLVIKSELPVMVMFTANWCGPCRLIAPKYIAFDLEFTGRFKLYTVDIDEEQVMAERYGIRAMPTSIVFIGGEKVAMVVGANPSALHAVLEKYA</sequence>
<evidence type="ECO:0000313" key="5">
    <source>
        <dbReference type="RefSeq" id="XP_018480715.2"/>
    </source>
</evidence>
<dbReference type="RefSeq" id="XP_018480715.2">
    <property type="nucleotide sequence ID" value="XM_018625213.2"/>
</dbReference>